<dbReference type="Gene3D" id="1.20.5.430">
    <property type="match status" value="1"/>
</dbReference>
<comment type="similarity">
    <text evidence="1">Belongs to the HSBP1 family.</text>
</comment>
<dbReference type="GO" id="GO:0003714">
    <property type="term" value="F:transcription corepressor activity"/>
    <property type="evidence" value="ECO:0007669"/>
    <property type="project" value="InterPro"/>
</dbReference>
<dbReference type="InterPro" id="IPR009643">
    <property type="entry name" value="HS1-bd"/>
</dbReference>
<sequence>MADFAKDKSYGVVDPHNVQELTNHLQAMLQGMTDNFGHTSDRITGRIDEMGRRIDELERSVADLMTQAGVEDFRSGGRIPSAQCVQRGALICQRPRLESKCSHINLGLNWNLGLALLV</sequence>
<evidence type="ECO:0000313" key="2">
    <source>
        <dbReference type="Proteomes" id="UP000095280"/>
    </source>
</evidence>
<keyword evidence="2" id="KW-1185">Reference proteome</keyword>
<dbReference type="PANTHER" id="PTHR19424:SF0">
    <property type="entry name" value="HEAT SHOCK FACTOR BINDING PROTEIN 1"/>
    <property type="match status" value="1"/>
</dbReference>
<dbReference type="AlphaFoldDB" id="A0A1I8GGW0"/>
<dbReference type="Pfam" id="PF06825">
    <property type="entry name" value="HSBP1"/>
    <property type="match status" value="1"/>
</dbReference>
<dbReference type="Proteomes" id="UP000095280">
    <property type="component" value="Unplaced"/>
</dbReference>
<protein>
    <submittedName>
        <fullName evidence="3">Heat shock factor-binding protein 1</fullName>
    </submittedName>
</protein>
<dbReference type="PANTHER" id="PTHR19424">
    <property type="entry name" value="HEAT SHOCK FACTOR BINDING PROTEIN 1"/>
    <property type="match status" value="1"/>
</dbReference>
<dbReference type="GO" id="GO:0005634">
    <property type="term" value="C:nucleus"/>
    <property type="evidence" value="ECO:0007669"/>
    <property type="project" value="TreeGrafter"/>
</dbReference>
<dbReference type="WBParaSite" id="maker-uti_cns_0001967-snap-gene-0.6-mRNA-1">
    <property type="protein sequence ID" value="maker-uti_cns_0001967-snap-gene-0.6-mRNA-1"/>
    <property type="gene ID" value="maker-uti_cns_0001967-snap-gene-0.6"/>
</dbReference>
<proteinExistence type="inferred from homology"/>
<evidence type="ECO:0000313" key="3">
    <source>
        <dbReference type="WBParaSite" id="maker-uti_cns_0001967-snap-gene-0.6-mRNA-1"/>
    </source>
</evidence>
<evidence type="ECO:0000256" key="1">
    <source>
        <dbReference type="ARBA" id="ARBA00006349"/>
    </source>
</evidence>
<dbReference type="GO" id="GO:0070370">
    <property type="term" value="P:cellular heat acclimation"/>
    <property type="evidence" value="ECO:0007669"/>
    <property type="project" value="TreeGrafter"/>
</dbReference>
<reference evidence="3" key="1">
    <citation type="submission" date="2016-11" db="UniProtKB">
        <authorList>
            <consortium name="WormBaseParasite"/>
        </authorList>
    </citation>
    <scope>IDENTIFICATION</scope>
</reference>
<accession>A0A1I8GGW0</accession>
<dbReference type="GO" id="GO:0005829">
    <property type="term" value="C:cytosol"/>
    <property type="evidence" value="ECO:0007669"/>
    <property type="project" value="TreeGrafter"/>
</dbReference>
<name>A0A1I8GGW0_9PLAT</name>
<organism evidence="2 3">
    <name type="scientific">Macrostomum lignano</name>
    <dbReference type="NCBI Taxonomy" id="282301"/>
    <lineage>
        <taxon>Eukaryota</taxon>
        <taxon>Metazoa</taxon>
        <taxon>Spiralia</taxon>
        <taxon>Lophotrochozoa</taxon>
        <taxon>Platyhelminthes</taxon>
        <taxon>Rhabditophora</taxon>
        <taxon>Macrostomorpha</taxon>
        <taxon>Macrostomida</taxon>
        <taxon>Macrostomidae</taxon>
        <taxon>Macrostomum</taxon>
    </lineage>
</organism>